<dbReference type="Proteomes" id="UP000316471">
    <property type="component" value="Unassembled WGS sequence"/>
</dbReference>
<keyword evidence="1" id="KW-1133">Transmembrane helix</keyword>
<evidence type="ECO:0000313" key="3">
    <source>
        <dbReference type="Proteomes" id="UP000316471"/>
    </source>
</evidence>
<feature type="transmembrane region" description="Helical" evidence="1">
    <location>
        <begin position="33"/>
        <end position="53"/>
    </location>
</feature>
<dbReference type="RefSeq" id="WP_144812480.1">
    <property type="nucleotide sequence ID" value="NZ_VLKP01000003.1"/>
</dbReference>
<keyword evidence="3" id="KW-1185">Reference proteome</keyword>
<proteinExistence type="predicted"/>
<accession>A0A562LYC1</accession>
<dbReference type="OrthoDB" id="6058880at2"/>
<protein>
    <submittedName>
        <fullName evidence="2">Uncharacterized protein</fullName>
    </submittedName>
</protein>
<gene>
    <name evidence="2" type="ORF">IP93_00859</name>
</gene>
<feature type="transmembrane region" description="Helical" evidence="1">
    <location>
        <begin position="65"/>
        <end position="84"/>
    </location>
</feature>
<reference evidence="2 3" key="1">
    <citation type="journal article" date="2015" name="Stand. Genomic Sci.">
        <title>Genomic Encyclopedia of Bacterial and Archaeal Type Strains, Phase III: the genomes of soil and plant-associated and newly described type strains.</title>
        <authorList>
            <person name="Whitman W.B."/>
            <person name="Woyke T."/>
            <person name="Klenk H.P."/>
            <person name="Zhou Y."/>
            <person name="Lilburn T.G."/>
            <person name="Beck B.J."/>
            <person name="De Vos P."/>
            <person name="Vandamme P."/>
            <person name="Eisen J.A."/>
            <person name="Garrity G."/>
            <person name="Hugenholtz P."/>
            <person name="Kyrpides N.C."/>
        </authorList>
    </citation>
    <scope>NUCLEOTIDE SEQUENCE [LARGE SCALE GENOMIC DNA]</scope>
    <source>
        <strain evidence="2 3">CGMCC 1.10136</strain>
    </source>
</reference>
<organism evidence="2 3">
    <name type="scientific">Aerolutibacter ruishenii</name>
    <dbReference type="NCBI Taxonomy" id="686800"/>
    <lineage>
        <taxon>Bacteria</taxon>
        <taxon>Pseudomonadati</taxon>
        <taxon>Pseudomonadota</taxon>
        <taxon>Gammaproteobacteria</taxon>
        <taxon>Lysobacterales</taxon>
        <taxon>Lysobacteraceae</taxon>
        <taxon>Aerolutibacter</taxon>
    </lineage>
</organism>
<keyword evidence="1" id="KW-0472">Membrane</keyword>
<keyword evidence="1" id="KW-0812">Transmembrane</keyword>
<dbReference type="EMBL" id="VLKP01000003">
    <property type="protein sequence ID" value="TWI12518.1"/>
    <property type="molecule type" value="Genomic_DNA"/>
</dbReference>
<dbReference type="AlphaFoldDB" id="A0A562LYC1"/>
<evidence type="ECO:0000256" key="1">
    <source>
        <dbReference type="SAM" id="Phobius"/>
    </source>
</evidence>
<sequence>MKILGILASILVLLGYGALMRVDPAWGLLHPRGGMAMLAISLAIPNVGIWLATQPHRLLATRFQLAAAGWIWLVVQGGCLLYLYSQASPSV</sequence>
<name>A0A562LYC1_9GAMM</name>
<evidence type="ECO:0000313" key="2">
    <source>
        <dbReference type="EMBL" id="TWI12518.1"/>
    </source>
</evidence>
<comment type="caution">
    <text evidence="2">The sequence shown here is derived from an EMBL/GenBank/DDBJ whole genome shotgun (WGS) entry which is preliminary data.</text>
</comment>